<comment type="caution">
    <text evidence="2">The sequence shown here is derived from an EMBL/GenBank/DDBJ whole genome shotgun (WGS) entry which is preliminary data.</text>
</comment>
<proteinExistence type="predicted"/>
<evidence type="ECO:0000313" key="2">
    <source>
        <dbReference type="EMBL" id="KAK7549244.1"/>
    </source>
</evidence>
<protein>
    <submittedName>
        <fullName evidence="2">Uncharacterized protein</fullName>
    </submittedName>
</protein>
<organism evidence="2 3">
    <name type="scientific">Phyllosticta citricarpa</name>
    <dbReference type="NCBI Taxonomy" id="55181"/>
    <lineage>
        <taxon>Eukaryota</taxon>
        <taxon>Fungi</taxon>
        <taxon>Dikarya</taxon>
        <taxon>Ascomycota</taxon>
        <taxon>Pezizomycotina</taxon>
        <taxon>Dothideomycetes</taxon>
        <taxon>Dothideomycetes incertae sedis</taxon>
        <taxon>Botryosphaeriales</taxon>
        <taxon>Phyllostictaceae</taxon>
        <taxon>Phyllosticta</taxon>
    </lineage>
</organism>
<accession>A0ABR1MIV5</accession>
<feature type="region of interest" description="Disordered" evidence="1">
    <location>
        <begin position="146"/>
        <end position="165"/>
    </location>
</feature>
<evidence type="ECO:0000313" key="3">
    <source>
        <dbReference type="Proteomes" id="UP001365128"/>
    </source>
</evidence>
<evidence type="ECO:0000256" key="1">
    <source>
        <dbReference type="SAM" id="MobiDB-lite"/>
    </source>
</evidence>
<reference evidence="2 3" key="1">
    <citation type="submission" date="2024-04" db="EMBL/GenBank/DDBJ databases">
        <title>Phyllosticta paracitricarpa is synonymous to the EU quarantine fungus P. citricarpa based on phylogenomic analyses.</title>
        <authorList>
            <consortium name="Lawrence Berkeley National Laboratory"/>
            <person name="Van Ingen-Buijs V.A."/>
            <person name="Van Westerhoven A.C."/>
            <person name="Haridas S."/>
            <person name="Skiadas P."/>
            <person name="Martin F."/>
            <person name="Groenewald J.Z."/>
            <person name="Crous P.W."/>
            <person name="Seidl M.F."/>
        </authorList>
    </citation>
    <scope>NUCLEOTIDE SEQUENCE [LARGE SCALE GENOMIC DNA]</scope>
    <source>
        <strain evidence="2 3">CBS 122670</strain>
    </source>
</reference>
<sequence length="308" mass="33617">MSQTNVACALEKSRRIFSWPDQNRNWHLDPCQARRVATTTETQPESQSSDVAAVRLRGTSRGIAICNSTVAFDTILLVRQVSVIKMLTSCGEDCLLAVYESSLYNAITTRSEQRRRRWPVAQVPGFETRPATNFRAAAAYPGKALRRTGPDASLQTGPSTRRSNDATRYSAAFDTTEVVEYKIIEFAVDLSRLICLGSLSALVDARYYSGTGAFQRIVRRLPQPSCGYLTPTWYRAVQHSRGQLTSCVLGGTRAALPGSKELATAVEIQSSSATPPRVAGCSGNSLIYGAKQPRVGRITSGVTQMLRA</sequence>
<keyword evidence="3" id="KW-1185">Reference proteome</keyword>
<gene>
    <name evidence="2" type="ORF">IWX46DRAFT_579566</name>
</gene>
<name>A0ABR1MIV5_9PEZI</name>
<dbReference type="Proteomes" id="UP001365128">
    <property type="component" value="Unassembled WGS sequence"/>
</dbReference>
<dbReference type="EMBL" id="JBBPDW010000009">
    <property type="protein sequence ID" value="KAK7549244.1"/>
    <property type="molecule type" value="Genomic_DNA"/>
</dbReference>